<evidence type="ECO:0000256" key="3">
    <source>
        <dbReference type="ARBA" id="ARBA00022692"/>
    </source>
</evidence>
<dbReference type="PANTHER" id="PTHR32361">
    <property type="entry name" value="FERRIC/CUPRIC REDUCTASE TRANSMEMBRANE COMPONENT"/>
    <property type="match status" value="1"/>
</dbReference>
<evidence type="ECO:0000256" key="5">
    <source>
        <dbReference type="ARBA" id="ARBA00023065"/>
    </source>
</evidence>
<dbReference type="STRING" id="486041.B0DML9"/>
<keyword evidence="5" id="KW-0406">Ion transport</keyword>
<protein>
    <submittedName>
        <fullName evidence="9">Predicted protein</fullName>
    </submittedName>
</protein>
<dbReference type="GO" id="GO:0006826">
    <property type="term" value="P:iron ion transport"/>
    <property type="evidence" value="ECO:0007669"/>
    <property type="project" value="TreeGrafter"/>
</dbReference>
<feature type="transmembrane region" description="Helical" evidence="7">
    <location>
        <begin position="35"/>
        <end position="56"/>
    </location>
</feature>
<evidence type="ECO:0000256" key="7">
    <source>
        <dbReference type="SAM" id="Phobius"/>
    </source>
</evidence>
<dbReference type="InterPro" id="IPR051410">
    <property type="entry name" value="Ferric/Cupric_Reductase"/>
</dbReference>
<comment type="subcellular location">
    <subcellularLocation>
        <location evidence="1">Membrane</location>
        <topology evidence="1">Multi-pass membrane protein</topology>
    </subcellularLocation>
</comment>
<proteinExistence type="predicted"/>
<evidence type="ECO:0000256" key="2">
    <source>
        <dbReference type="ARBA" id="ARBA00022448"/>
    </source>
</evidence>
<keyword evidence="4 7" id="KW-1133">Transmembrane helix</keyword>
<dbReference type="GO" id="GO:0015677">
    <property type="term" value="P:copper ion import"/>
    <property type="evidence" value="ECO:0007669"/>
    <property type="project" value="TreeGrafter"/>
</dbReference>
<keyword evidence="3 7" id="KW-0812">Transmembrane</keyword>
<sequence>MALESTPPAQSSTKSSSADLRRARKQIQLAHVKQLWIFLASVIAFFTILRVLRLILRFFLVSRPANRVELVVSEKEDLESTSTTVRRINSPISRLYGAVATGFRIAAFRWSLPIGPGSVASISELTFIFIYIAANFLWLFLNTNNLDCAFYQDRAVLLACCHLPLIVALAGKNNLISWMTGISHEKLNVLHRASSRTNFIFIWIHT</sequence>
<dbReference type="RefSeq" id="XP_001885104.1">
    <property type="nucleotide sequence ID" value="XM_001885069.1"/>
</dbReference>
<evidence type="ECO:0000259" key="8">
    <source>
        <dbReference type="Pfam" id="PF01794"/>
    </source>
</evidence>
<dbReference type="Proteomes" id="UP000001194">
    <property type="component" value="Unassembled WGS sequence"/>
</dbReference>
<dbReference type="KEGG" id="lbc:LACBIDRAFT_304908"/>
<dbReference type="InParanoid" id="B0DML9"/>
<dbReference type="PANTHER" id="PTHR32361:SF9">
    <property type="entry name" value="FERRIC REDUCTASE TRANSMEMBRANE COMPONENT 3-RELATED"/>
    <property type="match status" value="1"/>
</dbReference>
<evidence type="ECO:0000313" key="10">
    <source>
        <dbReference type="Proteomes" id="UP000001194"/>
    </source>
</evidence>
<dbReference type="OrthoDB" id="4494341at2759"/>
<dbReference type="GeneID" id="6080679"/>
<gene>
    <name evidence="9" type="ORF">LACBIDRAFT_304908</name>
</gene>
<organism evidence="10">
    <name type="scientific">Laccaria bicolor (strain S238N-H82 / ATCC MYA-4686)</name>
    <name type="common">Bicoloured deceiver</name>
    <name type="synonym">Laccaria laccata var. bicolor</name>
    <dbReference type="NCBI Taxonomy" id="486041"/>
    <lineage>
        <taxon>Eukaryota</taxon>
        <taxon>Fungi</taxon>
        <taxon>Dikarya</taxon>
        <taxon>Basidiomycota</taxon>
        <taxon>Agaricomycotina</taxon>
        <taxon>Agaricomycetes</taxon>
        <taxon>Agaricomycetidae</taxon>
        <taxon>Agaricales</taxon>
        <taxon>Agaricineae</taxon>
        <taxon>Hydnangiaceae</taxon>
        <taxon>Laccaria</taxon>
    </lineage>
</organism>
<reference evidence="9 10" key="1">
    <citation type="journal article" date="2008" name="Nature">
        <title>The genome of Laccaria bicolor provides insights into mycorrhizal symbiosis.</title>
        <authorList>
            <person name="Martin F."/>
            <person name="Aerts A."/>
            <person name="Ahren D."/>
            <person name="Brun A."/>
            <person name="Danchin E.G.J."/>
            <person name="Duchaussoy F."/>
            <person name="Gibon J."/>
            <person name="Kohler A."/>
            <person name="Lindquist E."/>
            <person name="Pereda V."/>
            <person name="Salamov A."/>
            <person name="Shapiro H.J."/>
            <person name="Wuyts J."/>
            <person name="Blaudez D."/>
            <person name="Buee M."/>
            <person name="Brokstein P."/>
            <person name="Canbaeck B."/>
            <person name="Cohen D."/>
            <person name="Courty P.E."/>
            <person name="Coutinho P.M."/>
            <person name="Delaruelle C."/>
            <person name="Detter J.C."/>
            <person name="Deveau A."/>
            <person name="DiFazio S."/>
            <person name="Duplessis S."/>
            <person name="Fraissinet-Tachet L."/>
            <person name="Lucic E."/>
            <person name="Frey-Klett P."/>
            <person name="Fourrey C."/>
            <person name="Feussner I."/>
            <person name="Gay G."/>
            <person name="Grimwood J."/>
            <person name="Hoegger P.J."/>
            <person name="Jain P."/>
            <person name="Kilaru S."/>
            <person name="Labbe J."/>
            <person name="Lin Y.C."/>
            <person name="Legue V."/>
            <person name="Le Tacon F."/>
            <person name="Marmeisse R."/>
            <person name="Melayah D."/>
            <person name="Montanini B."/>
            <person name="Muratet M."/>
            <person name="Nehls U."/>
            <person name="Niculita-Hirzel H."/>
            <person name="Oudot-Le Secq M.P."/>
            <person name="Peter M."/>
            <person name="Quesneville H."/>
            <person name="Rajashekar B."/>
            <person name="Reich M."/>
            <person name="Rouhier N."/>
            <person name="Schmutz J."/>
            <person name="Yin T."/>
            <person name="Chalot M."/>
            <person name="Henrissat B."/>
            <person name="Kuees U."/>
            <person name="Lucas S."/>
            <person name="Van de Peer Y."/>
            <person name="Podila G.K."/>
            <person name="Polle A."/>
            <person name="Pukkila P.J."/>
            <person name="Richardson P.M."/>
            <person name="Rouze P."/>
            <person name="Sanders I.R."/>
            <person name="Stajich J.E."/>
            <person name="Tunlid A."/>
            <person name="Tuskan G."/>
            <person name="Grigoriev I.V."/>
        </authorList>
    </citation>
    <scope>NUCLEOTIDE SEQUENCE [LARGE SCALE GENOMIC DNA]</scope>
    <source>
        <strain evidence="10">S238N-H82 / ATCC MYA-4686</strain>
    </source>
</reference>
<evidence type="ECO:0000256" key="6">
    <source>
        <dbReference type="ARBA" id="ARBA00023136"/>
    </source>
</evidence>
<dbReference type="EMBL" id="DS547119">
    <property type="protein sequence ID" value="EDR04213.1"/>
    <property type="molecule type" value="Genomic_DNA"/>
</dbReference>
<evidence type="ECO:0000256" key="1">
    <source>
        <dbReference type="ARBA" id="ARBA00004141"/>
    </source>
</evidence>
<name>B0DML9_LACBS</name>
<dbReference type="GO" id="GO:0006879">
    <property type="term" value="P:intracellular iron ion homeostasis"/>
    <property type="evidence" value="ECO:0007669"/>
    <property type="project" value="TreeGrafter"/>
</dbReference>
<feature type="transmembrane region" description="Helical" evidence="7">
    <location>
        <begin position="118"/>
        <end position="141"/>
    </location>
</feature>
<dbReference type="Pfam" id="PF01794">
    <property type="entry name" value="Ferric_reduct"/>
    <property type="match status" value="1"/>
</dbReference>
<keyword evidence="10" id="KW-1185">Reference proteome</keyword>
<evidence type="ECO:0000313" key="9">
    <source>
        <dbReference type="EMBL" id="EDR04213.1"/>
    </source>
</evidence>
<dbReference type="GO" id="GO:0005886">
    <property type="term" value="C:plasma membrane"/>
    <property type="evidence" value="ECO:0007669"/>
    <property type="project" value="TreeGrafter"/>
</dbReference>
<dbReference type="AlphaFoldDB" id="B0DML9"/>
<dbReference type="InterPro" id="IPR013130">
    <property type="entry name" value="Fe3_Rdtase_TM_dom"/>
</dbReference>
<feature type="domain" description="Ferric oxidoreductase" evidence="8">
    <location>
        <begin position="157"/>
        <end position="206"/>
    </location>
</feature>
<keyword evidence="6 7" id="KW-0472">Membrane</keyword>
<dbReference type="HOGENOM" id="CLU_1289104_0_0_1"/>
<accession>B0DML9</accession>
<evidence type="ECO:0000256" key="4">
    <source>
        <dbReference type="ARBA" id="ARBA00022989"/>
    </source>
</evidence>
<keyword evidence="2" id="KW-0813">Transport</keyword>
<dbReference type="GO" id="GO:0000293">
    <property type="term" value="F:ferric-chelate reductase activity"/>
    <property type="evidence" value="ECO:0007669"/>
    <property type="project" value="TreeGrafter"/>
</dbReference>